<sequence>MRLHRWVALVLGTWFALLGLTGTVLVWHGELDRALNPQWFAPRAACADVERPVVGALAVLARDGDGAVATQVMAPAVPGAAHVVWSKTADGARLQHFVDVGCDAYLGRREWGALRMDRAHAVPALYELHRSLLSGEVGHALVGLAGLALLFVAVSGAMTAWPRHATREAWKRALTVKRGAAPRRRYYDLHRAGGLWLLAFLLLMAVSGAYLCFPKQGRAVVAAVLPSPSSQSQSSRGAPTNSQRPCGHVDGQFSPDALVTCAEQLWPSATWSRVGLPARDGDPFEVRLLQAGEPRMDTGDTRVRVHADGRIAEVRDPLNAPAGDTLIAWLFPLHSGEALGMAGRMLWTLFGLLPGLLFATGAWLWWQRRQARSRRPAH</sequence>
<evidence type="ECO:0000256" key="2">
    <source>
        <dbReference type="SAM" id="Phobius"/>
    </source>
</evidence>
<dbReference type="Proteomes" id="UP000316471">
    <property type="component" value="Unassembled WGS sequence"/>
</dbReference>
<feature type="region of interest" description="Disordered" evidence="1">
    <location>
        <begin position="228"/>
        <end position="249"/>
    </location>
</feature>
<evidence type="ECO:0000313" key="3">
    <source>
        <dbReference type="EMBL" id="TWI06840.1"/>
    </source>
</evidence>
<comment type="caution">
    <text evidence="3">The sequence shown here is derived from an EMBL/GenBank/DDBJ whole genome shotgun (WGS) entry which is preliminary data.</text>
</comment>
<dbReference type="InterPro" id="IPR005625">
    <property type="entry name" value="PepSY-ass_TM"/>
</dbReference>
<feature type="transmembrane region" description="Helical" evidence="2">
    <location>
        <begin position="345"/>
        <end position="366"/>
    </location>
</feature>
<protein>
    <submittedName>
        <fullName evidence="3">Putative iron-regulated membrane protein</fullName>
    </submittedName>
</protein>
<dbReference type="PANTHER" id="PTHR34219:SF3">
    <property type="entry name" value="BLL7967 PROTEIN"/>
    <property type="match status" value="1"/>
</dbReference>
<feature type="transmembrane region" description="Helical" evidence="2">
    <location>
        <begin position="7"/>
        <end position="27"/>
    </location>
</feature>
<evidence type="ECO:0000313" key="4">
    <source>
        <dbReference type="Proteomes" id="UP000316471"/>
    </source>
</evidence>
<feature type="transmembrane region" description="Helical" evidence="2">
    <location>
        <begin position="140"/>
        <end position="161"/>
    </location>
</feature>
<gene>
    <name evidence="3" type="ORF">IP93_02832</name>
</gene>
<dbReference type="Pfam" id="PF03929">
    <property type="entry name" value="PepSY_TM"/>
    <property type="match status" value="1"/>
</dbReference>
<dbReference type="AlphaFoldDB" id="A0A562LGU3"/>
<organism evidence="3 4">
    <name type="scientific">Aerolutibacter ruishenii</name>
    <dbReference type="NCBI Taxonomy" id="686800"/>
    <lineage>
        <taxon>Bacteria</taxon>
        <taxon>Pseudomonadati</taxon>
        <taxon>Pseudomonadota</taxon>
        <taxon>Gammaproteobacteria</taxon>
        <taxon>Lysobacterales</taxon>
        <taxon>Lysobacteraceae</taxon>
        <taxon>Aerolutibacter</taxon>
    </lineage>
</organism>
<dbReference type="EMBL" id="VLKP01000014">
    <property type="protein sequence ID" value="TWI06840.1"/>
    <property type="molecule type" value="Genomic_DNA"/>
</dbReference>
<keyword evidence="4" id="KW-1185">Reference proteome</keyword>
<name>A0A562LGU3_9GAMM</name>
<dbReference type="PANTHER" id="PTHR34219">
    <property type="entry name" value="IRON-REGULATED INNER MEMBRANE PROTEIN-RELATED"/>
    <property type="match status" value="1"/>
</dbReference>
<reference evidence="3 4" key="1">
    <citation type="journal article" date="2015" name="Stand. Genomic Sci.">
        <title>Genomic Encyclopedia of Bacterial and Archaeal Type Strains, Phase III: the genomes of soil and plant-associated and newly described type strains.</title>
        <authorList>
            <person name="Whitman W.B."/>
            <person name="Woyke T."/>
            <person name="Klenk H.P."/>
            <person name="Zhou Y."/>
            <person name="Lilburn T.G."/>
            <person name="Beck B.J."/>
            <person name="De Vos P."/>
            <person name="Vandamme P."/>
            <person name="Eisen J.A."/>
            <person name="Garrity G."/>
            <person name="Hugenholtz P."/>
            <person name="Kyrpides N.C."/>
        </authorList>
    </citation>
    <scope>NUCLEOTIDE SEQUENCE [LARGE SCALE GENOMIC DNA]</scope>
    <source>
        <strain evidence="3 4">CGMCC 1.10136</strain>
    </source>
</reference>
<proteinExistence type="predicted"/>
<keyword evidence="2" id="KW-1133">Transmembrane helix</keyword>
<feature type="transmembrane region" description="Helical" evidence="2">
    <location>
        <begin position="193"/>
        <end position="211"/>
    </location>
</feature>
<keyword evidence="2" id="KW-0812">Transmembrane</keyword>
<evidence type="ECO:0000256" key="1">
    <source>
        <dbReference type="SAM" id="MobiDB-lite"/>
    </source>
</evidence>
<dbReference type="OrthoDB" id="5294804at2"/>
<keyword evidence="2" id="KW-0472">Membrane</keyword>
<dbReference type="RefSeq" id="WP_144816745.1">
    <property type="nucleotide sequence ID" value="NZ_VLKP01000014.1"/>
</dbReference>
<accession>A0A562LGU3</accession>